<dbReference type="GO" id="GO:0016020">
    <property type="term" value="C:membrane"/>
    <property type="evidence" value="ECO:0007669"/>
    <property type="project" value="TreeGrafter"/>
</dbReference>
<comment type="caution">
    <text evidence="3">The sequence shown here is derived from an EMBL/GenBank/DDBJ whole genome shotgun (WGS) entry which is preliminary data.</text>
</comment>
<dbReference type="InterPro" id="IPR000219">
    <property type="entry name" value="DH_dom"/>
</dbReference>
<proteinExistence type="predicted"/>
<feature type="compositionally biased region" description="Polar residues" evidence="1">
    <location>
        <begin position="573"/>
        <end position="585"/>
    </location>
</feature>
<dbReference type="GO" id="GO:0005085">
    <property type="term" value="F:guanyl-nucleotide exchange factor activity"/>
    <property type="evidence" value="ECO:0007669"/>
    <property type="project" value="InterPro"/>
</dbReference>
<dbReference type="Proteomes" id="UP001195483">
    <property type="component" value="Unassembled WGS sequence"/>
</dbReference>
<dbReference type="SUPFAM" id="SSF48065">
    <property type="entry name" value="DBL homology domain (DH-domain)"/>
    <property type="match status" value="1"/>
</dbReference>
<dbReference type="PANTHER" id="PTHR23182">
    <property type="entry name" value="BREAKPOINT CLUSTER REGION PROTEIN BCR"/>
    <property type="match status" value="1"/>
</dbReference>
<organism evidence="3 4">
    <name type="scientific">Potamilus streckersoni</name>
    <dbReference type="NCBI Taxonomy" id="2493646"/>
    <lineage>
        <taxon>Eukaryota</taxon>
        <taxon>Metazoa</taxon>
        <taxon>Spiralia</taxon>
        <taxon>Lophotrochozoa</taxon>
        <taxon>Mollusca</taxon>
        <taxon>Bivalvia</taxon>
        <taxon>Autobranchia</taxon>
        <taxon>Heteroconchia</taxon>
        <taxon>Palaeoheterodonta</taxon>
        <taxon>Unionida</taxon>
        <taxon>Unionoidea</taxon>
        <taxon>Unionidae</taxon>
        <taxon>Ambleminae</taxon>
        <taxon>Lampsilini</taxon>
        <taxon>Potamilus</taxon>
    </lineage>
</organism>
<dbReference type="AlphaFoldDB" id="A0AAE0WAK6"/>
<dbReference type="Gene3D" id="1.20.900.10">
    <property type="entry name" value="Dbl homology (DH) domain"/>
    <property type="match status" value="1"/>
</dbReference>
<reference evidence="3" key="1">
    <citation type="journal article" date="2021" name="Genome Biol. Evol.">
        <title>A High-Quality Reference Genome for a Parasitic Bivalve with Doubly Uniparental Inheritance (Bivalvia: Unionida).</title>
        <authorList>
            <person name="Smith C.H."/>
        </authorList>
    </citation>
    <scope>NUCLEOTIDE SEQUENCE</scope>
    <source>
        <strain evidence="3">CHS0354</strain>
    </source>
</reference>
<evidence type="ECO:0000313" key="4">
    <source>
        <dbReference type="Proteomes" id="UP001195483"/>
    </source>
</evidence>
<feature type="region of interest" description="Disordered" evidence="1">
    <location>
        <begin position="173"/>
        <end position="200"/>
    </location>
</feature>
<dbReference type="GO" id="GO:0005096">
    <property type="term" value="F:GTPase activator activity"/>
    <property type="evidence" value="ECO:0007669"/>
    <property type="project" value="InterPro"/>
</dbReference>
<feature type="region of interest" description="Disordered" evidence="1">
    <location>
        <begin position="529"/>
        <end position="552"/>
    </location>
</feature>
<feature type="region of interest" description="Disordered" evidence="1">
    <location>
        <begin position="573"/>
        <end position="639"/>
    </location>
</feature>
<feature type="compositionally biased region" description="Polar residues" evidence="1">
    <location>
        <begin position="593"/>
        <end position="607"/>
    </location>
</feature>
<dbReference type="InterPro" id="IPR037769">
    <property type="entry name" value="Abr/Bcr"/>
</dbReference>
<protein>
    <recommendedName>
        <fullName evidence="2">DH domain-containing protein</fullName>
    </recommendedName>
</protein>
<sequence>MDLLERFKALWQVSFKADVPIEILSRLEACVDGDSTKVEKLTRAYQETKQCIESLHNKLNQEELVQNFLQNVLKEINLPVSVSSSNTDYLYAKVNKSRASNEHTDSYKRDSQIIIPSSSEYDDIDGAYSEIRFERQEDKVAQTSEKKICSGRGSVKDKVRQFELIEKVQLYSSSSDSSGEDEQERNQQNVVSRNPQSQRWRRHINSYEEIAEVNPSLTLKKQDSNVSDRQSVVGKKDVNFIKTQDISKFQGDDVLNHRSSQTNCSSTKQFSSVADKSIDIHSSPLIARSCTRSTDVRTTPEFNSKSKGLVKEDTELTFVLESYAGEVLDSNYKPDQRKLYPSLEKVDNEDSWYSDVKHVDNNFCTENGKKQFVTAVQVTNTSETDTLKIQHGLNESNVMLESDLNDIGTQYDNMHLFRKHSGVEDNSVVGKRFKSLSSSGSDDEKSFNTAGIITRENLNSLPVKTPERIRKMALPIRKIKPHASIPDYENWSLNAVLTLPGISLAEQEFHLDTGSEEDLEDGVLLDKFETESKHSTDSGVCEDGMSRGENGEKIESLSDSNLLEEGQTMTNHRLSTASTTSQESVFLNDGNAGKSSFTPGSIPSINLSVPEEEGEGESNQCGDLEHEDTGSISSLEETKDKEILEKESFSERTKKLYTRNLVLKGILESDRTYVSILDELLKAKIFLQTHAQKSNSIIDPSHVTTMFYKLDEIHSKHKDFVQGLEKEIGISGDEQRIGNSFKLMASHFLNKAVLQCPHIFNHEFF</sequence>
<evidence type="ECO:0000313" key="3">
    <source>
        <dbReference type="EMBL" id="KAK3606527.1"/>
    </source>
</evidence>
<feature type="compositionally biased region" description="Polar residues" evidence="1">
    <location>
        <begin position="186"/>
        <end position="198"/>
    </location>
</feature>
<accession>A0AAE0WAK6</accession>
<dbReference type="PROSITE" id="PS50010">
    <property type="entry name" value="DH_2"/>
    <property type="match status" value="1"/>
</dbReference>
<dbReference type="InterPro" id="IPR035899">
    <property type="entry name" value="DBL_dom_sf"/>
</dbReference>
<feature type="domain" description="DH" evidence="2">
    <location>
        <begin position="658"/>
        <end position="741"/>
    </location>
</feature>
<gene>
    <name evidence="3" type="ORF">CHS0354_041484</name>
</gene>
<reference evidence="3" key="3">
    <citation type="submission" date="2023-05" db="EMBL/GenBank/DDBJ databases">
        <authorList>
            <person name="Smith C.H."/>
        </authorList>
    </citation>
    <scope>NUCLEOTIDE SEQUENCE</scope>
    <source>
        <strain evidence="3">CHS0354</strain>
        <tissue evidence="3">Mantle</tissue>
    </source>
</reference>
<evidence type="ECO:0000256" key="1">
    <source>
        <dbReference type="SAM" id="MobiDB-lite"/>
    </source>
</evidence>
<keyword evidence="4" id="KW-1185">Reference proteome</keyword>
<evidence type="ECO:0000259" key="2">
    <source>
        <dbReference type="PROSITE" id="PS50010"/>
    </source>
</evidence>
<name>A0AAE0WAK6_9BIVA</name>
<dbReference type="PANTHER" id="PTHR23182:SF1">
    <property type="entry name" value="RHO GTPASE ACTIVATING PROTEIN AT 1A, ISOFORM E"/>
    <property type="match status" value="1"/>
</dbReference>
<dbReference type="EMBL" id="JAEAOA010002346">
    <property type="protein sequence ID" value="KAK3606527.1"/>
    <property type="molecule type" value="Genomic_DNA"/>
</dbReference>
<reference evidence="3" key="2">
    <citation type="journal article" date="2021" name="Genome Biol. Evol.">
        <title>Developing a high-quality reference genome for a parasitic bivalve with doubly uniparental inheritance (Bivalvia: Unionida).</title>
        <authorList>
            <person name="Smith C.H."/>
        </authorList>
    </citation>
    <scope>NUCLEOTIDE SEQUENCE</scope>
    <source>
        <strain evidence="3">CHS0354</strain>
        <tissue evidence="3">Mantle</tissue>
    </source>
</reference>